<dbReference type="Proteomes" id="UP000250235">
    <property type="component" value="Unassembled WGS sequence"/>
</dbReference>
<keyword evidence="1" id="KW-0175">Coiled coil</keyword>
<proteinExistence type="predicted"/>
<sequence>MHEFKKAVRAQNAFVTTDLADLRKKVKDLKAELSKYFDDKLAVIRNDLLEFRVETQGQLASLSTNLAELIAFVTKGRYDKKGEVGSSHG</sequence>
<name>A0A2Z6ZWL4_9LAMI</name>
<evidence type="ECO:0000313" key="3">
    <source>
        <dbReference type="Proteomes" id="UP000250235"/>
    </source>
</evidence>
<gene>
    <name evidence="2" type="ORF">F511_45654</name>
</gene>
<evidence type="ECO:0000256" key="1">
    <source>
        <dbReference type="SAM" id="Coils"/>
    </source>
</evidence>
<reference evidence="2 3" key="1">
    <citation type="journal article" date="2015" name="Proc. Natl. Acad. Sci. U.S.A.">
        <title>The resurrection genome of Boea hygrometrica: A blueprint for survival of dehydration.</title>
        <authorList>
            <person name="Xiao L."/>
            <person name="Yang G."/>
            <person name="Zhang L."/>
            <person name="Yang X."/>
            <person name="Zhao S."/>
            <person name="Ji Z."/>
            <person name="Zhou Q."/>
            <person name="Hu M."/>
            <person name="Wang Y."/>
            <person name="Chen M."/>
            <person name="Xu Y."/>
            <person name="Jin H."/>
            <person name="Xiao X."/>
            <person name="Hu G."/>
            <person name="Bao F."/>
            <person name="Hu Y."/>
            <person name="Wan P."/>
            <person name="Li L."/>
            <person name="Deng X."/>
            <person name="Kuang T."/>
            <person name="Xiang C."/>
            <person name="Zhu J.K."/>
            <person name="Oliver M.J."/>
            <person name="He Y."/>
        </authorList>
    </citation>
    <scope>NUCLEOTIDE SEQUENCE [LARGE SCALE GENOMIC DNA]</scope>
    <source>
        <strain evidence="3">cv. XS01</strain>
    </source>
</reference>
<feature type="coiled-coil region" evidence="1">
    <location>
        <begin position="12"/>
        <end position="39"/>
    </location>
</feature>
<dbReference type="AlphaFoldDB" id="A0A2Z6ZWL4"/>
<evidence type="ECO:0000313" key="2">
    <source>
        <dbReference type="EMBL" id="KZV06864.1"/>
    </source>
</evidence>
<protein>
    <submittedName>
        <fullName evidence="2">Uncharacterized protein</fullName>
    </submittedName>
</protein>
<organism evidence="2 3">
    <name type="scientific">Dorcoceras hygrometricum</name>
    <dbReference type="NCBI Taxonomy" id="472368"/>
    <lineage>
        <taxon>Eukaryota</taxon>
        <taxon>Viridiplantae</taxon>
        <taxon>Streptophyta</taxon>
        <taxon>Embryophyta</taxon>
        <taxon>Tracheophyta</taxon>
        <taxon>Spermatophyta</taxon>
        <taxon>Magnoliopsida</taxon>
        <taxon>eudicotyledons</taxon>
        <taxon>Gunneridae</taxon>
        <taxon>Pentapetalae</taxon>
        <taxon>asterids</taxon>
        <taxon>lamiids</taxon>
        <taxon>Lamiales</taxon>
        <taxon>Gesneriaceae</taxon>
        <taxon>Didymocarpoideae</taxon>
        <taxon>Trichosporeae</taxon>
        <taxon>Loxocarpinae</taxon>
        <taxon>Dorcoceras</taxon>
    </lineage>
</organism>
<accession>A0A2Z6ZWL4</accession>
<keyword evidence="3" id="KW-1185">Reference proteome</keyword>
<dbReference type="EMBL" id="KV055980">
    <property type="protein sequence ID" value="KZV06864.1"/>
    <property type="molecule type" value="Genomic_DNA"/>
</dbReference>